<evidence type="ECO:0000313" key="5">
    <source>
        <dbReference type="EMBL" id="ABJ86414.1"/>
    </source>
</evidence>
<keyword evidence="3" id="KW-0464">Manganese</keyword>
<feature type="binding site" evidence="3">
    <location>
        <position position="339"/>
    </location>
    <ligand>
        <name>phosphoenolpyruvate</name>
        <dbReference type="ChEBI" id="CHEBI:58702"/>
    </ligand>
</feature>
<keyword evidence="2 4" id="KW-0808">Transferase</keyword>
<dbReference type="KEGG" id="sus:Acid_5467"/>
<dbReference type="InParanoid" id="Q01VA1"/>
<feature type="binding site" evidence="3">
    <location>
        <position position="127"/>
    </location>
    <ligand>
        <name>phosphoenolpyruvate</name>
        <dbReference type="ChEBI" id="CHEBI:58702"/>
    </ligand>
</feature>
<accession>Q01VA1</accession>
<dbReference type="UniPathway" id="UPA00053">
    <property type="reaction ID" value="UER00084"/>
</dbReference>
<dbReference type="InterPro" id="IPR002480">
    <property type="entry name" value="DAHP_synth_2"/>
</dbReference>
<dbReference type="eggNOG" id="COG3200">
    <property type="taxonomic scope" value="Bacteria"/>
</dbReference>
<evidence type="ECO:0000256" key="1">
    <source>
        <dbReference type="ARBA" id="ARBA00008911"/>
    </source>
</evidence>
<feature type="binding site" evidence="3">
    <location>
        <position position="371"/>
    </location>
    <ligand>
        <name>Mn(2+)</name>
        <dbReference type="ChEBI" id="CHEBI:29035"/>
    </ligand>
</feature>
<keyword evidence="3" id="KW-0104">Cadmium</keyword>
<keyword evidence="4" id="KW-0028">Amino-acid biosynthesis</keyword>
<organism evidence="5">
    <name type="scientific">Solibacter usitatus (strain Ellin6076)</name>
    <dbReference type="NCBI Taxonomy" id="234267"/>
    <lineage>
        <taxon>Bacteria</taxon>
        <taxon>Pseudomonadati</taxon>
        <taxon>Acidobacteriota</taxon>
        <taxon>Terriglobia</taxon>
        <taxon>Bryobacterales</taxon>
        <taxon>Solibacteraceae</taxon>
        <taxon>Candidatus Solibacter</taxon>
    </lineage>
</organism>
<dbReference type="Pfam" id="PF01474">
    <property type="entry name" value="DAHP_synth_2"/>
    <property type="match status" value="1"/>
</dbReference>
<dbReference type="EC" id="2.5.1.54" evidence="4"/>
<evidence type="ECO:0000256" key="4">
    <source>
        <dbReference type="RuleBase" id="RU363071"/>
    </source>
</evidence>
<feature type="binding site" evidence="3">
    <location>
        <position position="417"/>
    </location>
    <ligand>
        <name>Mn(2+)</name>
        <dbReference type="ChEBI" id="CHEBI:29035"/>
    </ligand>
</feature>
<feature type="binding site" evidence="3">
    <location>
        <position position="308"/>
    </location>
    <ligand>
        <name>phosphoenolpyruvate</name>
        <dbReference type="ChEBI" id="CHEBI:58702"/>
    </ligand>
</feature>
<feature type="binding site" evidence="3">
    <location>
        <position position="88"/>
    </location>
    <ligand>
        <name>Mn(2+)</name>
        <dbReference type="ChEBI" id="CHEBI:29035"/>
    </ligand>
</feature>
<dbReference type="SUPFAM" id="SSF51569">
    <property type="entry name" value="Aldolase"/>
    <property type="match status" value="1"/>
</dbReference>
<keyword evidence="4" id="KW-0057">Aromatic amino acid biosynthesis</keyword>
<dbReference type="AlphaFoldDB" id="Q01VA1"/>
<dbReference type="HOGENOM" id="CLU_026885_0_1_0"/>
<dbReference type="STRING" id="234267.Acid_5467"/>
<feature type="binding site" evidence="3">
    <location>
        <position position="447"/>
    </location>
    <ligand>
        <name>Mn(2+)</name>
        <dbReference type="ChEBI" id="CHEBI:29035"/>
    </ligand>
</feature>
<sequence>MGHRAPPHQRWLACDVISCGLPMWVPDSWRQRTALQQPEYADAAEVERVLAEIRTLPPLVTSWEILHLREQLAEAAEGRQFVLQAGDCAERFVDCTPVRITNTLKVLLQMSLVLVIGARRPVIRIGRFAGQYAKPRSTNDEVRDGITLPSYRGDNINRPEFTAEARRPDPQLLLRGYERASLTLNFVRALVKGGFADLHHPEYFDLDWAKDSPLAHEYHRMVQTIKDSLQFVENVLGVRAGDTDKIDFYTAHEALHLGYEAAQTRRVPRRPGYFNLMTHFPWVGLRTNDPDGAHLEYFRGIENPIGIKVGGSATREQVARWFEMLDPERSPGRLTLIHRFGAGKISDALPRLIEHVRAEGGKPVWVCDPMHGNTHMTAGGIKTRNFEDIYAEVEKAFDIHASLGQKTGQKLGGVHIELTGENVTECVGGARGPNEEGLARAYESEVDPRLNYEQSMELAFLIARKMKNGNG</sequence>
<dbReference type="GO" id="GO:0008652">
    <property type="term" value="P:amino acid biosynthetic process"/>
    <property type="evidence" value="ECO:0007669"/>
    <property type="project" value="UniProtKB-KW"/>
</dbReference>
<dbReference type="Gene3D" id="3.20.20.70">
    <property type="entry name" value="Aldolase class I"/>
    <property type="match status" value="1"/>
</dbReference>
<evidence type="ECO:0000256" key="3">
    <source>
        <dbReference type="PIRSR" id="PIRSR602480-1"/>
    </source>
</evidence>
<dbReference type="GO" id="GO:0009073">
    <property type="term" value="P:aromatic amino acid family biosynthetic process"/>
    <property type="evidence" value="ECO:0007669"/>
    <property type="project" value="UniProtKB-KW"/>
</dbReference>
<dbReference type="EMBL" id="CP000473">
    <property type="protein sequence ID" value="ABJ86414.1"/>
    <property type="molecule type" value="Genomic_DNA"/>
</dbReference>
<evidence type="ECO:0000256" key="2">
    <source>
        <dbReference type="ARBA" id="ARBA00022679"/>
    </source>
</evidence>
<comment type="catalytic activity">
    <reaction evidence="4">
        <text>D-erythrose 4-phosphate + phosphoenolpyruvate + H2O = 7-phospho-2-dehydro-3-deoxy-D-arabino-heptonate + phosphate</text>
        <dbReference type="Rhea" id="RHEA:14717"/>
        <dbReference type="ChEBI" id="CHEBI:15377"/>
        <dbReference type="ChEBI" id="CHEBI:16897"/>
        <dbReference type="ChEBI" id="CHEBI:43474"/>
        <dbReference type="ChEBI" id="CHEBI:58394"/>
        <dbReference type="ChEBI" id="CHEBI:58702"/>
        <dbReference type="EC" id="2.5.1.54"/>
    </reaction>
</comment>
<dbReference type="InterPro" id="IPR013785">
    <property type="entry name" value="Aldolase_TIM"/>
</dbReference>
<gene>
    <name evidence="5" type="ordered locus">Acid_5467</name>
</gene>
<comment type="similarity">
    <text evidence="1 4">Belongs to the class-II DAHP synthase family.</text>
</comment>
<keyword evidence="3" id="KW-0170">Cobalt</keyword>
<dbReference type="GO" id="GO:0009423">
    <property type="term" value="P:chorismate biosynthetic process"/>
    <property type="evidence" value="ECO:0007669"/>
    <property type="project" value="UniProtKB-UniPathway"/>
</dbReference>
<comment type="pathway">
    <text evidence="4">Metabolic intermediate biosynthesis; chorismate biosynthesis; chorismate from D-erythrose 4-phosphate and phosphoenolpyruvate: step 1/7.</text>
</comment>
<name>Q01VA1_SOLUE</name>
<proteinExistence type="inferred from homology"/>
<comment type="cofactor">
    <cofactor evidence="3">
        <name>Mn(2+)</name>
        <dbReference type="ChEBI" id="CHEBI:29035"/>
    </cofactor>
    <cofactor evidence="3">
        <name>Co(2+)</name>
        <dbReference type="ChEBI" id="CHEBI:48828"/>
    </cofactor>
    <cofactor evidence="3">
        <name>Cd(2+)</name>
        <dbReference type="ChEBI" id="CHEBI:48775"/>
    </cofactor>
    <text evidence="3">Binds 1 divalent cation per subunit. The enzyme is active with manganese, cobalt or cadmium ions.</text>
</comment>
<dbReference type="GO" id="GO:0003849">
    <property type="term" value="F:3-deoxy-7-phosphoheptulonate synthase activity"/>
    <property type="evidence" value="ECO:0007669"/>
    <property type="project" value="UniProtKB-EC"/>
</dbReference>
<protein>
    <recommendedName>
        <fullName evidence="4">Phospho-2-dehydro-3-deoxyheptonate aldolase</fullName>
        <ecNumber evidence="4">2.5.1.54</ecNumber>
    </recommendedName>
</protein>
<dbReference type="PANTHER" id="PTHR21337">
    <property type="entry name" value="PHOSPHO-2-DEHYDRO-3-DEOXYHEPTONATE ALDOLASE 1, 2"/>
    <property type="match status" value="1"/>
</dbReference>
<reference evidence="5" key="1">
    <citation type="submission" date="2006-10" db="EMBL/GenBank/DDBJ databases">
        <title>Complete sequence of Solibacter usitatus Ellin6076.</title>
        <authorList>
            <consortium name="US DOE Joint Genome Institute"/>
            <person name="Copeland A."/>
            <person name="Lucas S."/>
            <person name="Lapidus A."/>
            <person name="Barry K."/>
            <person name="Detter J.C."/>
            <person name="Glavina del Rio T."/>
            <person name="Hammon N."/>
            <person name="Israni S."/>
            <person name="Dalin E."/>
            <person name="Tice H."/>
            <person name="Pitluck S."/>
            <person name="Thompson L.S."/>
            <person name="Brettin T."/>
            <person name="Bruce D."/>
            <person name="Han C."/>
            <person name="Tapia R."/>
            <person name="Gilna P."/>
            <person name="Schmutz J."/>
            <person name="Larimer F."/>
            <person name="Land M."/>
            <person name="Hauser L."/>
            <person name="Kyrpides N."/>
            <person name="Mikhailova N."/>
            <person name="Janssen P.H."/>
            <person name="Kuske C.R."/>
            <person name="Richardson P."/>
        </authorList>
    </citation>
    <scope>NUCLEOTIDE SEQUENCE</scope>
    <source>
        <strain evidence="5">Ellin6076</strain>
    </source>
</reference>
<dbReference type="PANTHER" id="PTHR21337:SF0">
    <property type="entry name" value="PHOSPHO-2-DEHYDRO-3-DEOXYHEPTONATE ALDOLASE"/>
    <property type="match status" value="1"/>
</dbReference>